<dbReference type="Pfam" id="PF02569">
    <property type="entry name" value="Pantoate_ligase"/>
    <property type="match status" value="1"/>
</dbReference>
<dbReference type="Proteomes" id="UP000266975">
    <property type="component" value="Unassembled WGS sequence"/>
</dbReference>
<dbReference type="GO" id="GO:0015940">
    <property type="term" value="P:pantothenate biosynthetic process"/>
    <property type="evidence" value="ECO:0007669"/>
    <property type="project" value="UniProtKB-UniPathway"/>
</dbReference>
<gene>
    <name evidence="9" type="ORF">C5L39_00445</name>
</gene>
<dbReference type="UniPathway" id="UPA00028">
    <property type="reaction ID" value="UER00005"/>
</dbReference>
<dbReference type="EMBL" id="PTJO01000001">
    <property type="protein sequence ID" value="RNE50058.1"/>
    <property type="molecule type" value="Genomic_DNA"/>
</dbReference>
<evidence type="ECO:0000256" key="1">
    <source>
        <dbReference type="ARBA" id="ARBA00004990"/>
    </source>
</evidence>
<keyword evidence="5" id="KW-0566">Pantothenate biosynthesis</keyword>
<keyword evidence="7" id="KW-0067">ATP-binding</keyword>
<dbReference type="AlphaFoldDB" id="A0A3M8KCE0"/>
<dbReference type="SUPFAM" id="SSF52374">
    <property type="entry name" value="Nucleotidylyl transferase"/>
    <property type="match status" value="1"/>
</dbReference>
<evidence type="ECO:0000313" key="9">
    <source>
        <dbReference type="EMBL" id="RNE50058.1"/>
    </source>
</evidence>
<dbReference type="Gene3D" id="3.40.50.620">
    <property type="entry name" value="HUPs"/>
    <property type="match status" value="2"/>
</dbReference>
<comment type="caution">
    <text evidence="9">The sequence shown here is derived from an EMBL/GenBank/DDBJ whole genome shotgun (WGS) entry which is preliminary data.</text>
</comment>
<keyword evidence="4 9" id="KW-0436">Ligase</keyword>
<comment type="pathway">
    <text evidence="1">Cofactor biosynthesis; (R)-pantothenate biosynthesis; (R)-pantothenate from (R)-pantoate and beta-alanine: step 1/1.</text>
</comment>
<evidence type="ECO:0000256" key="3">
    <source>
        <dbReference type="ARBA" id="ARBA00012219"/>
    </source>
</evidence>
<name>A0A3M8KCE0_9CORY</name>
<dbReference type="GO" id="GO:0005829">
    <property type="term" value="C:cytosol"/>
    <property type="evidence" value="ECO:0007669"/>
    <property type="project" value="TreeGrafter"/>
</dbReference>
<accession>A0A3M8KCE0</accession>
<protein>
    <recommendedName>
        <fullName evidence="3">pantoate--beta-alanine ligase (AMP-forming)</fullName>
        <ecNumber evidence="3">6.3.2.1</ecNumber>
    </recommendedName>
</protein>
<evidence type="ECO:0000256" key="5">
    <source>
        <dbReference type="ARBA" id="ARBA00022655"/>
    </source>
</evidence>
<comment type="similarity">
    <text evidence="2">Belongs to the pantothenate synthetase family.</text>
</comment>
<keyword evidence="10" id="KW-1185">Reference proteome</keyword>
<reference evidence="9 10" key="1">
    <citation type="submission" date="2018-02" db="EMBL/GenBank/DDBJ databases">
        <title>Corynebacterium alimpuense sp. nov., a marine obligate actinomycete isolated from sediments of Valparaiso bay, Chile.</title>
        <authorList>
            <person name="Claverias F."/>
            <person name="Gonzales-Siles L."/>
            <person name="Salva-Serra F."/>
            <person name="Inganaes E."/>
            <person name="Molin K."/>
            <person name="Cumsille A."/>
            <person name="Undabarrena A."/>
            <person name="Couve E."/>
            <person name="Moore E.R.B."/>
            <person name="Gomila M."/>
            <person name="Camara B."/>
        </authorList>
    </citation>
    <scope>NUCLEOTIDE SEQUENCE [LARGE SCALE GENOMIC DNA]</scope>
    <source>
        <strain evidence="9 10">CCUG 69366</strain>
    </source>
</reference>
<dbReference type="PANTHER" id="PTHR21299">
    <property type="entry name" value="CYTIDYLATE KINASE/PANTOATE-BETA-ALANINE LIGASE"/>
    <property type="match status" value="1"/>
</dbReference>
<evidence type="ECO:0000256" key="7">
    <source>
        <dbReference type="ARBA" id="ARBA00022840"/>
    </source>
</evidence>
<evidence type="ECO:0000256" key="8">
    <source>
        <dbReference type="ARBA" id="ARBA00048258"/>
    </source>
</evidence>
<evidence type="ECO:0000256" key="4">
    <source>
        <dbReference type="ARBA" id="ARBA00022598"/>
    </source>
</evidence>
<dbReference type="InterPro" id="IPR003721">
    <property type="entry name" value="Pantoate_ligase"/>
</dbReference>
<dbReference type="InterPro" id="IPR042176">
    <property type="entry name" value="Pantoate_ligase_C"/>
</dbReference>
<dbReference type="GO" id="GO:0005524">
    <property type="term" value="F:ATP binding"/>
    <property type="evidence" value="ECO:0007669"/>
    <property type="project" value="UniProtKB-KW"/>
</dbReference>
<dbReference type="GO" id="GO:0004592">
    <property type="term" value="F:pantoate-beta-alanine ligase activity"/>
    <property type="evidence" value="ECO:0007669"/>
    <property type="project" value="UniProtKB-EC"/>
</dbReference>
<evidence type="ECO:0000256" key="2">
    <source>
        <dbReference type="ARBA" id="ARBA00009256"/>
    </source>
</evidence>
<comment type="catalytic activity">
    <reaction evidence="8">
        <text>(R)-pantoate + beta-alanine + ATP = (R)-pantothenate + AMP + diphosphate + H(+)</text>
        <dbReference type="Rhea" id="RHEA:10912"/>
        <dbReference type="ChEBI" id="CHEBI:15378"/>
        <dbReference type="ChEBI" id="CHEBI:15980"/>
        <dbReference type="ChEBI" id="CHEBI:29032"/>
        <dbReference type="ChEBI" id="CHEBI:30616"/>
        <dbReference type="ChEBI" id="CHEBI:33019"/>
        <dbReference type="ChEBI" id="CHEBI:57966"/>
        <dbReference type="ChEBI" id="CHEBI:456215"/>
        <dbReference type="EC" id="6.3.2.1"/>
    </reaction>
</comment>
<evidence type="ECO:0000313" key="10">
    <source>
        <dbReference type="Proteomes" id="UP000266975"/>
    </source>
</evidence>
<dbReference type="Gene3D" id="3.30.1300.10">
    <property type="entry name" value="Pantoate-beta-alanine ligase, C-terminal domain"/>
    <property type="match status" value="1"/>
</dbReference>
<keyword evidence="6" id="KW-0547">Nucleotide-binding</keyword>
<dbReference type="EC" id="6.3.2.1" evidence="3"/>
<dbReference type="OrthoDB" id="9773087at2"/>
<dbReference type="PANTHER" id="PTHR21299:SF1">
    <property type="entry name" value="PANTOATE--BETA-ALANINE LIGASE"/>
    <property type="match status" value="1"/>
</dbReference>
<sequence>MRRTGRPVVLVPLGEGLHAGHVALIRTARRIPRAVVIVAWSGEEIPAAFAEEKVDAVWRYRSEQLWPKGLRTLIQPMDLDLEPVADIAQALTLQLSLINVVAPSDLVCGEKDYQQLRSLQHALTDLHLPVTLHGVPTVRMPNGLAISLRNERVAVAERDKALVLAAALTAGAHSAEHGAEAVLAITKQVLDTAQITPEYLQLRSLDLGPAPEIGDARLLVAAEIGGVRLTDSVGLPLGIGFRNLEQGQVEQLN</sequence>
<dbReference type="InterPro" id="IPR014729">
    <property type="entry name" value="Rossmann-like_a/b/a_fold"/>
</dbReference>
<proteinExistence type="inferred from homology"/>
<evidence type="ECO:0000256" key="6">
    <source>
        <dbReference type="ARBA" id="ARBA00022741"/>
    </source>
</evidence>
<organism evidence="9 10">
    <name type="scientific">Corynebacterium alimapuense</name>
    <dbReference type="NCBI Taxonomy" id="1576874"/>
    <lineage>
        <taxon>Bacteria</taxon>
        <taxon>Bacillati</taxon>
        <taxon>Actinomycetota</taxon>
        <taxon>Actinomycetes</taxon>
        <taxon>Mycobacteriales</taxon>
        <taxon>Corynebacteriaceae</taxon>
        <taxon>Corynebacterium</taxon>
    </lineage>
</organism>